<name>A0A0E2D104_LEPIR</name>
<comment type="caution">
    <text evidence="1">The sequence shown here is derived from an EMBL/GenBank/DDBJ whole genome shotgun (WGS) entry which is preliminary data.</text>
</comment>
<dbReference type="EMBL" id="AHNR02000064">
    <property type="protein sequence ID" value="EKR53508.1"/>
    <property type="molecule type" value="Genomic_DNA"/>
</dbReference>
<organism evidence="1 2">
    <name type="scientific">Leptospira interrogans str. UI 12758</name>
    <dbReference type="NCBI Taxonomy" id="1049938"/>
    <lineage>
        <taxon>Bacteria</taxon>
        <taxon>Pseudomonadati</taxon>
        <taxon>Spirochaetota</taxon>
        <taxon>Spirochaetia</taxon>
        <taxon>Leptospirales</taxon>
        <taxon>Leptospiraceae</taxon>
        <taxon>Leptospira</taxon>
    </lineage>
</organism>
<reference evidence="1 2" key="1">
    <citation type="submission" date="2012-10" db="EMBL/GenBank/DDBJ databases">
        <authorList>
            <person name="Harkins D.M."/>
            <person name="Durkin A.S."/>
            <person name="Brinkac L.M."/>
            <person name="Haft D.H."/>
            <person name="Selengut J.D."/>
            <person name="Sanka R."/>
            <person name="DePew J."/>
            <person name="Purushe J."/>
            <person name="Chanthongthip A."/>
            <person name="Lattana O."/>
            <person name="Phetsouvanh R."/>
            <person name="Newton P.N."/>
            <person name="Vinetz J.M."/>
            <person name="Sutton G.G."/>
            <person name="Nierman W.C."/>
            <person name="Fouts D.E."/>
        </authorList>
    </citation>
    <scope>NUCLEOTIDE SEQUENCE [LARGE SCALE GENOMIC DNA]</scope>
    <source>
        <strain evidence="1 2">UI 12758</strain>
    </source>
</reference>
<dbReference type="Proteomes" id="UP000001340">
    <property type="component" value="Unassembled WGS sequence"/>
</dbReference>
<protein>
    <submittedName>
        <fullName evidence="1">Uncharacterized protein</fullName>
    </submittedName>
</protein>
<evidence type="ECO:0000313" key="2">
    <source>
        <dbReference type="Proteomes" id="UP000001340"/>
    </source>
</evidence>
<evidence type="ECO:0000313" key="1">
    <source>
        <dbReference type="EMBL" id="EKR53508.1"/>
    </source>
</evidence>
<proteinExistence type="predicted"/>
<dbReference type="AlphaFoldDB" id="A0A0E2D104"/>
<gene>
    <name evidence="1" type="ORF">LEP1GSC105_2668</name>
</gene>
<accession>A0A0E2D104</accession>
<sequence length="61" mass="7163">MVVPTFQESICKVQDFNFFRKTNHKSLRQKLTSNNSFFEVPNTSSYMETNSEKTVLVLKEN</sequence>